<sequence>MLADLPILLLYPSDQLHEYHPSQDHIDQLYVDSGHHKISSHNMKNQRNFQYIAGFCPNKMK</sequence>
<dbReference type="AlphaFoldDB" id="A0A8R1TUW7"/>
<evidence type="ECO:0000313" key="1">
    <source>
        <dbReference type="EnsemblMetazoa" id="OVOC4914.1"/>
    </source>
</evidence>
<name>A0A8R1TUW7_ONCVO</name>
<proteinExistence type="predicted"/>
<evidence type="ECO:0000313" key="2">
    <source>
        <dbReference type="Proteomes" id="UP000024404"/>
    </source>
</evidence>
<accession>A0A8R1TUW7</accession>
<reference evidence="1" key="2">
    <citation type="submission" date="2022-06" db="UniProtKB">
        <authorList>
            <consortium name="EnsemblMetazoa"/>
        </authorList>
    </citation>
    <scope>IDENTIFICATION</scope>
</reference>
<dbReference type="EnsemblMetazoa" id="OVOC4914.1">
    <property type="protein sequence ID" value="OVOC4914.1"/>
    <property type="gene ID" value="WBGene00241723"/>
</dbReference>
<dbReference type="EMBL" id="CMVM020000146">
    <property type="status" value="NOT_ANNOTATED_CDS"/>
    <property type="molecule type" value="Genomic_DNA"/>
</dbReference>
<dbReference type="Proteomes" id="UP000024404">
    <property type="component" value="Unassembled WGS sequence"/>
</dbReference>
<organism evidence="1 2">
    <name type="scientific">Onchocerca volvulus</name>
    <dbReference type="NCBI Taxonomy" id="6282"/>
    <lineage>
        <taxon>Eukaryota</taxon>
        <taxon>Metazoa</taxon>
        <taxon>Ecdysozoa</taxon>
        <taxon>Nematoda</taxon>
        <taxon>Chromadorea</taxon>
        <taxon>Rhabditida</taxon>
        <taxon>Spirurina</taxon>
        <taxon>Spiruromorpha</taxon>
        <taxon>Filarioidea</taxon>
        <taxon>Onchocercidae</taxon>
        <taxon>Onchocerca</taxon>
    </lineage>
</organism>
<reference evidence="2" key="1">
    <citation type="submission" date="2013-10" db="EMBL/GenBank/DDBJ databases">
        <title>Genome sequencing of Onchocerca volvulus.</title>
        <authorList>
            <person name="Cotton J."/>
            <person name="Tsai J."/>
            <person name="Stanley E."/>
            <person name="Tracey A."/>
            <person name="Holroyd N."/>
            <person name="Lustigman S."/>
            <person name="Berriman M."/>
        </authorList>
    </citation>
    <scope>NUCLEOTIDE SEQUENCE</scope>
</reference>
<keyword evidence="2" id="KW-1185">Reference proteome</keyword>
<protein>
    <submittedName>
        <fullName evidence="1">Uncharacterized protein</fullName>
    </submittedName>
</protein>